<reference evidence="1 2" key="1">
    <citation type="submission" date="2023-08" db="EMBL/GenBank/DDBJ databases">
        <title>Black Yeasts Isolated from many extreme environments.</title>
        <authorList>
            <person name="Coleine C."/>
            <person name="Stajich J.E."/>
            <person name="Selbmann L."/>
        </authorList>
    </citation>
    <scope>NUCLEOTIDE SEQUENCE [LARGE SCALE GENOMIC DNA]</scope>
    <source>
        <strain evidence="1 2">CCFEE 5935</strain>
    </source>
</reference>
<dbReference type="AlphaFoldDB" id="A0AAV9PFJ6"/>
<dbReference type="EMBL" id="JAVRRT010000004">
    <property type="protein sequence ID" value="KAK5172641.1"/>
    <property type="molecule type" value="Genomic_DNA"/>
</dbReference>
<keyword evidence="2" id="KW-1185">Reference proteome</keyword>
<sequence>MRSNYDVVITNLHDEAVVIFKAVRIFKATGDEQGRGAVDVKDGVLSGELGIVYILPATKMVTHDTNGKIHEELRKVLCNPSQGKRSRYSVTSTFGYIE</sequence>
<comment type="caution">
    <text evidence="1">The sequence shown here is derived from an EMBL/GenBank/DDBJ whole genome shotgun (WGS) entry which is preliminary data.</text>
</comment>
<dbReference type="GeneID" id="89924108"/>
<dbReference type="Proteomes" id="UP001337655">
    <property type="component" value="Unassembled WGS sequence"/>
</dbReference>
<organism evidence="1 2">
    <name type="scientific">Saxophila tyrrhenica</name>
    <dbReference type="NCBI Taxonomy" id="1690608"/>
    <lineage>
        <taxon>Eukaryota</taxon>
        <taxon>Fungi</taxon>
        <taxon>Dikarya</taxon>
        <taxon>Ascomycota</taxon>
        <taxon>Pezizomycotina</taxon>
        <taxon>Dothideomycetes</taxon>
        <taxon>Dothideomycetidae</taxon>
        <taxon>Mycosphaerellales</taxon>
        <taxon>Extremaceae</taxon>
        <taxon>Saxophila</taxon>
    </lineage>
</organism>
<protein>
    <submittedName>
        <fullName evidence="1">Uncharacterized protein</fullName>
    </submittedName>
</protein>
<dbReference type="RefSeq" id="XP_064661359.1">
    <property type="nucleotide sequence ID" value="XM_064800020.1"/>
</dbReference>
<accession>A0AAV9PFJ6</accession>
<evidence type="ECO:0000313" key="2">
    <source>
        <dbReference type="Proteomes" id="UP001337655"/>
    </source>
</evidence>
<name>A0AAV9PFJ6_9PEZI</name>
<evidence type="ECO:0000313" key="1">
    <source>
        <dbReference type="EMBL" id="KAK5172641.1"/>
    </source>
</evidence>
<gene>
    <name evidence="1" type="ORF">LTR77_002761</name>
</gene>
<proteinExistence type="predicted"/>